<feature type="binding site" evidence="8">
    <location>
        <begin position="35"/>
        <end position="42"/>
    </location>
    <ligand>
        <name>ATP</name>
        <dbReference type="ChEBI" id="CHEBI:30616"/>
    </ligand>
</feature>
<evidence type="ECO:0000256" key="7">
    <source>
        <dbReference type="ARBA" id="ARBA00023027"/>
    </source>
</evidence>
<feature type="binding site" evidence="8">
    <location>
        <position position="162"/>
    </location>
    <ligand>
        <name>deamido-NAD(+)</name>
        <dbReference type="ChEBI" id="CHEBI:58437"/>
        <note>ligand shared between two neighboring subunits</note>
    </ligand>
</feature>
<dbReference type="GO" id="GO:0003952">
    <property type="term" value="F:NAD+ synthase (glutamine-hydrolyzing) activity"/>
    <property type="evidence" value="ECO:0007669"/>
    <property type="project" value="InterPro"/>
</dbReference>
<dbReference type="GO" id="GO:0008795">
    <property type="term" value="F:NAD+ synthase activity"/>
    <property type="evidence" value="ECO:0007669"/>
    <property type="project" value="UniProtKB-UniRule"/>
</dbReference>
<evidence type="ECO:0000256" key="4">
    <source>
        <dbReference type="ARBA" id="ARBA00022741"/>
    </source>
</evidence>
<dbReference type="OrthoDB" id="9760188at2"/>
<evidence type="ECO:0000313" key="12">
    <source>
        <dbReference type="EMBL" id="AJC48856.1"/>
    </source>
</evidence>
<dbReference type="STRING" id="594679.SD28_04045"/>
<organism evidence="12 13">
    <name type="scientific">Allofrancisella guangzhouensis</name>
    <dbReference type="NCBI Taxonomy" id="594679"/>
    <lineage>
        <taxon>Bacteria</taxon>
        <taxon>Pseudomonadati</taxon>
        <taxon>Pseudomonadota</taxon>
        <taxon>Gammaproteobacteria</taxon>
        <taxon>Thiotrichales</taxon>
        <taxon>Francisellaceae</taxon>
        <taxon>Allofrancisella</taxon>
    </lineage>
</organism>
<evidence type="ECO:0000256" key="8">
    <source>
        <dbReference type="HAMAP-Rule" id="MF_00193"/>
    </source>
</evidence>
<dbReference type="PANTHER" id="PTHR23090">
    <property type="entry name" value="NH 3 /GLUTAMINE-DEPENDENT NAD + SYNTHETASE"/>
    <property type="match status" value="1"/>
</dbReference>
<feature type="binding site" description="in other chain" evidence="8">
    <location>
        <begin position="239"/>
        <end position="240"/>
    </location>
    <ligand>
        <name>deamido-NAD(+)</name>
        <dbReference type="ChEBI" id="CHEBI:58437"/>
        <note>ligand shared between two neighboring subunits</note>
    </ligand>
</feature>
<feature type="binding site" description="in other chain" evidence="8">
    <location>
        <position position="155"/>
    </location>
    <ligand>
        <name>deamido-NAD(+)</name>
        <dbReference type="ChEBI" id="CHEBI:58437"/>
        <note>ligand shared between two neighboring subunits</note>
    </ligand>
</feature>
<dbReference type="InterPro" id="IPR022926">
    <property type="entry name" value="NH(3)-dep_NAD(+)_synth"/>
</dbReference>
<dbReference type="GO" id="GO:0005737">
    <property type="term" value="C:cytoplasm"/>
    <property type="evidence" value="ECO:0007669"/>
    <property type="project" value="InterPro"/>
</dbReference>
<name>A0A0A8E9K5_9GAMM</name>
<dbReference type="Pfam" id="PF02540">
    <property type="entry name" value="NAD_synthase"/>
    <property type="match status" value="1"/>
</dbReference>
<evidence type="ECO:0000256" key="9">
    <source>
        <dbReference type="RuleBase" id="RU003811"/>
    </source>
</evidence>
<comment type="function">
    <text evidence="8">Catalyzes the ATP-dependent amidation of deamido-NAD to form NAD. Uses ammonia as a nitrogen source.</text>
</comment>
<evidence type="ECO:0000256" key="2">
    <source>
        <dbReference type="ARBA" id="ARBA00022598"/>
    </source>
</evidence>
<dbReference type="GO" id="GO:0004359">
    <property type="term" value="F:glutaminase activity"/>
    <property type="evidence" value="ECO:0007669"/>
    <property type="project" value="InterPro"/>
</dbReference>
<evidence type="ECO:0000256" key="5">
    <source>
        <dbReference type="ARBA" id="ARBA00022840"/>
    </source>
</evidence>
<gene>
    <name evidence="8" type="primary">nadE</name>
    <name evidence="12" type="ORF">SD28_04045</name>
</gene>
<dbReference type="AlphaFoldDB" id="A0A0A8E9K5"/>
<feature type="domain" description="NAD/GMP synthase" evidence="11">
    <location>
        <begin position="14"/>
        <end position="244"/>
    </location>
</feature>
<evidence type="ECO:0000256" key="3">
    <source>
        <dbReference type="ARBA" id="ARBA00022723"/>
    </source>
</evidence>
<feature type="binding site" evidence="8">
    <location>
        <position position="193"/>
    </location>
    <ligand>
        <name>ATP</name>
        <dbReference type="ChEBI" id="CHEBI:30616"/>
    </ligand>
</feature>
<evidence type="ECO:0000313" key="13">
    <source>
        <dbReference type="Proteomes" id="UP000031104"/>
    </source>
</evidence>
<reference evidence="12 13" key="1">
    <citation type="submission" date="2014-12" db="EMBL/GenBank/DDBJ databases">
        <title>Complete genome sequence of Francisella guanzhouensis strain 08HL01032 isolated from air-conditioning system in China.</title>
        <authorList>
            <person name="Svensson D."/>
            <person name="Ohrman C."/>
            <person name="Backman S."/>
            <person name="Karlsson E."/>
            <person name="Nilsson E."/>
            <person name="Bystrom M."/>
            <person name="Larkeryd A."/>
            <person name="Stenberg P."/>
            <person name="Scholtz H.C."/>
            <person name="Forsman M."/>
            <person name="Sjodin A."/>
        </authorList>
    </citation>
    <scope>NUCLEOTIDE SEQUENCE [LARGE SCALE GENOMIC DNA]</scope>
    <source>
        <strain evidence="12 13">08HL01032</strain>
    </source>
</reference>
<protein>
    <recommendedName>
        <fullName evidence="8 10">NH(3)-dependent NAD(+) synthetase</fullName>
        <ecNumber evidence="8 10">6.3.1.5</ecNumber>
    </recommendedName>
</protein>
<evidence type="ECO:0000259" key="11">
    <source>
        <dbReference type="Pfam" id="PF02540"/>
    </source>
</evidence>
<accession>A0A0A8E9K5</accession>
<dbReference type="HAMAP" id="MF_00193">
    <property type="entry name" value="NadE_ammonia_dep"/>
    <property type="match status" value="1"/>
</dbReference>
<comment type="similarity">
    <text evidence="1 8 9">Belongs to the NAD synthetase family.</text>
</comment>
<dbReference type="CDD" id="cd00553">
    <property type="entry name" value="NAD_synthase"/>
    <property type="match status" value="1"/>
</dbReference>
<keyword evidence="3 8" id="KW-0479">Metal-binding</keyword>
<dbReference type="NCBIfam" id="TIGR00552">
    <property type="entry name" value="nadE"/>
    <property type="match status" value="1"/>
</dbReference>
<keyword evidence="2 8" id="KW-0436">Ligase</keyword>
<feature type="binding site" evidence="8">
    <location>
        <position position="171"/>
    </location>
    <ligand>
        <name>ATP</name>
        <dbReference type="ChEBI" id="CHEBI:30616"/>
    </ligand>
</feature>
<dbReference type="Proteomes" id="UP000031104">
    <property type="component" value="Chromosome"/>
</dbReference>
<dbReference type="EC" id="6.3.1.5" evidence="8 10"/>
<dbReference type="GO" id="GO:0005524">
    <property type="term" value="F:ATP binding"/>
    <property type="evidence" value="ECO:0007669"/>
    <property type="project" value="UniProtKB-UniRule"/>
</dbReference>
<dbReference type="UniPathway" id="UPA00253">
    <property type="reaction ID" value="UER00333"/>
</dbReference>
<dbReference type="RefSeq" id="WP_039124332.1">
    <property type="nucleotide sequence ID" value="NZ_CP010427.1"/>
</dbReference>
<keyword evidence="7 8" id="KW-0520">NAD</keyword>
<dbReference type="GO" id="GO:0009435">
    <property type="term" value="P:NAD+ biosynthetic process"/>
    <property type="evidence" value="ECO:0007669"/>
    <property type="project" value="UniProtKB-UniRule"/>
</dbReference>
<dbReference type="PANTHER" id="PTHR23090:SF7">
    <property type="entry name" value="NH(3)-DEPENDENT NAD(+) SYNTHETASE"/>
    <property type="match status" value="1"/>
</dbReference>
<evidence type="ECO:0000256" key="6">
    <source>
        <dbReference type="ARBA" id="ARBA00022842"/>
    </source>
</evidence>
<dbReference type="InterPro" id="IPR003694">
    <property type="entry name" value="NAD_synthase"/>
</dbReference>
<feature type="binding site" description="in other chain" evidence="8">
    <location>
        <position position="122"/>
    </location>
    <ligand>
        <name>deamido-NAD(+)</name>
        <dbReference type="ChEBI" id="CHEBI:58437"/>
        <note>ligand shared between two neighboring subunits</note>
    </ligand>
</feature>
<evidence type="ECO:0000256" key="10">
    <source>
        <dbReference type="RuleBase" id="RU003812"/>
    </source>
</evidence>
<comment type="subunit">
    <text evidence="8">Homodimer.</text>
</comment>
<dbReference type="HOGENOM" id="CLU_059327_1_1_6"/>
<feature type="binding site" evidence="8">
    <location>
        <position position="147"/>
    </location>
    <ligand>
        <name>Mg(2+)</name>
        <dbReference type="ChEBI" id="CHEBI:18420"/>
    </ligand>
</feature>
<sequence length="250" mass="28337">MNVVKNFTPEKYSEKLIQWLTNSCIKYPAEGFVIGVSGGIDSAVCASLLSKTDLPTTAFILPSKNNSDQDMIDALELINKLNIPYHIIPIQPVYESFLKSTQLFTNPQNDRQNVIKGNAQARFRMMYLYAYAQQNNRIVVGTDNACEWYMGYFTKFGDGAADILPLINLKKSQVFELGKYLDVPRNILTKAPSAGLWQGQTDEGEMGVTYQEIDNFLDGKEVSPATFEKISYWHNRSHHKRKMALTPDFN</sequence>
<dbReference type="Gene3D" id="3.40.50.620">
    <property type="entry name" value="HUPs"/>
    <property type="match status" value="1"/>
</dbReference>
<dbReference type="InterPro" id="IPR014729">
    <property type="entry name" value="Rossmann-like_a/b/a_fold"/>
</dbReference>
<dbReference type="InterPro" id="IPR022310">
    <property type="entry name" value="NAD/GMP_synthase"/>
</dbReference>
<proteinExistence type="inferred from homology"/>
<keyword evidence="6 8" id="KW-0460">Magnesium</keyword>
<feature type="binding site" evidence="8">
    <location>
        <position position="142"/>
    </location>
    <ligand>
        <name>ATP</name>
        <dbReference type="ChEBI" id="CHEBI:30616"/>
    </ligand>
</feature>
<comment type="catalytic activity">
    <reaction evidence="8 10">
        <text>deamido-NAD(+) + NH4(+) + ATP = AMP + diphosphate + NAD(+) + H(+)</text>
        <dbReference type="Rhea" id="RHEA:21188"/>
        <dbReference type="ChEBI" id="CHEBI:15378"/>
        <dbReference type="ChEBI" id="CHEBI:28938"/>
        <dbReference type="ChEBI" id="CHEBI:30616"/>
        <dbReference type="ChEBI" id="CHEBI:33019"/>
        <dbReference type="ChEBI" id="CHEBI:57540"/>
        <dbReference type="ChEBI" id="CHEBI:58437"/>
        <dbReference type="ChEBI" id="CHEBI:456215"/>
        <dbReference type="EC" id="6.3.1.5"/>
    </reaction>
</comment>
<dbReference type="KEGG" id="fgu:SD28_04045"/>
<dbReference type="GO" id="GO:0046872">
    <property type="term" value="F:metal ion binding"/>
    <property type="evidence" value="ECO:0007669"/>
    <property type="project" value="UniProtKB-KW"/>
</dbReference>
<feature type="binding site" evidence="8">
    <location>
        <position position="41"/>
    </location>
    <ligand>
        <name>Mg(2+)</name>
        <dbReference type="ChEBI" id="CHEBI:18420"/>
    </ligand>
</feature>
<dbReference type="SUPFAM" id="SSF52402">
    <property type="entry name" value="Adenine nucleotide alpha hydrolases-like"/>
    <property type="match status" value="1"/>
</dbReference>
<dbReference type="EMBL" id="CP010427">
    <property type="protein sequence ID" value="AJC48856.1"/>
    <property type="molecule type" value="Genomic_DNA"/>
</dbReference>
<keyword evidence="13" id="KW-1185">Reference proteome</keyword>
<evidence type="ECO:0000256" key="1">
    <source>
        <dbReference type="ARBA" id="ARBA00005859"/>
    </source>
</evidence>
<keyword evidence="5 8" id="KW-0067">ATP-binding</keyword>
<keyword evidence="4 8" id="KW-0547">Nucleotide-binding</keyword>
<comment type="pathway">
    <text evidence="8">Cofactor biosynthesis; NAD(+) biosynthesis; NAD(+) from deamido-NAD(+) (ammonia route): step 1/1.</text>
</comment>